<feature type="region of interest" description="Disordered" evidence="1">
    <location>
        <begin position="383"/>
        <end position="424"/>
    </location>
</feature>
<evidence type="ECO:0000313" key="3">
    <source>
        <dbReference type="Proteomes" id="UP000077521"/>
    </source>
</evidence>
<sequence>MASTLTSGRTGGSGSSDASGSASGSGSAYVPTRRTFVHASTFSAGMTFHNSALDHAIPAVANVRVFDDDAVIDEATAQQRSELQNRARQVRLSVAKGYCSSTPLHTRASSFASTAAPSSDHPGIDFPSSTASVASSTVGDLPFGRSSVLPWARTQSAPVTTFMRQPSTYSSEATDSPLFNPDRANELQPYASRPQRHWEPTTTTGSSAFGRNASMRSVQHRARFADEEDGDITAISIVPAHLGKDKGDEPDPDSVLGAHFEADEAFESGGFGIISREERQGSSSDEEEGNSSSQSDMDDFDDDLDVDEEGDAKELSDQAASGLGTAVSKQKAALPGSRRSVLAVRPNGLANKTTSLPAGPFDAANRIDEAFARRTVLRQGLENRTRTVGAVTQPQRQAPGRTTEDGVTPWTPGEFQRWTSTSDF</sequence>
<accession>A0A177TFT8</accession>
<dbReference type="AlphaFoldDB" id="A0A177TFT8"/>
<feature type="region of interest" description="Disordered" evidence="1">
    <location>
        <begin position="1"/>
        <end position="29"/>
    </location>
</feature>
<feature type="region of interest" description="Disordered" evidence="1">
    <location>
        <begin position="277"/>
        <end position="339"/>
    </location>
</feature>
<proteinExistence type="predicted"/>
<organism evidence="2 3">
    <name type="scientific">Tilletia indica</name>
    <dbReference type="NCBI Taxonomy" id="43049"/>
    <lineage>
        <taxon>Eukaryota</taxon>
        <taxon>Fungi</taxon>
        <taxon>Dikarya</taxon>
        <taxon>Basidiomycota</taxon>
        <taxon>Ustilaginomycotina</taxon>
        <taxon>Exobasidiomycetes</taxon>
        <taxon>Tilletiales</taxon>
        <taxon>Tilletiaceae</taxon>
        <taxon>Tilletia</taxon>
    </lineage>
</organism>
<gene>
    <name evidence="2" type="ORF">A4X13_0g842</name>
</gene>
<keyword evidence="3" id="KW-1185">Reference proteome</keyword>
<feature type="compositionally biased region" description="Low complexity" evidence="1">
    <location>
        <begin position="15"/>
        <end position="28"/>
    </location>
</feature>
<protein>
    <submittedName>
        <fullName evidence="2">Uncharacterized protein</fullName>
    </submittedName>
</protein>
<dbReference type="EMBL" id="LWDF02000029">
    <property type="protein sequence ID" value="KAE8259682.1"/>
    <property type="molecule type" value="Genomic_DNA"/>
</dbReference>
<name>A0A177TFT8_9BASI</name>
<feature type="compositionally biased region" description="Acidic residues" evidence="1">
    <location>
        <begin position="296"/>
        <end position="311"/>
    </location>
</feature>
<comment type="caution">
    <text evidence="2">The sequence shown here is derived from an EMBL/GenBank/DDBJ whole genome shotgun (WGS) entry which is preliminary data.</text>
</comment>
<evidence type="ECO:0000313" key="2">
    <source>
        <dbReference type="EMBL" id="KAE8259682.1"/>
    </source>
</evidence>
<reference evidence="2" key="1">
    <citation type="submission" date="2016-04" db="EMBL/GenBank/DDBJ databases">
        <authorList>
            <person name="Nguyen H.D."/>
            <person name="Samba Siva P."/>
            <person name="Cullis J."/>
            <person name="Levesque C.A."/>
            <person name="Hambleton S."/>
        </authorList>
    </citation>
    <scope>NUCLEOTIDE SEQUENCE</scope>
    <source>
        <strain evidence="2">DAOMC 236416</strain>
    </source>
</reference>
<evidence type="ECO:0000256" key="1">
    <source>
        <dbReference type="SAM" id="MobiDB-lite"/>
    </source>
</evidence>
<reference evidence="2" key="2">
    <citation type="journal article" date="2019" name="IMA Fungus">
        <title>Genome sequencing and comparison of five Tilletia species to identify candidate genes for the detection of regulated species infecting wheat.</title>
        <authorList>
            <person name="Nguyen H.D.T."/>
            <person name="Sultana T."/>
            <person name="Kesanakurti P."/>
            <person name="Hambleton S."/>
        </authorList>
    </citation>
    <scope>NUCLEOTIDE SEQUENCE</scope>
    <source>
        <strain evidence="2">DAOMC 236416</strain>
    </source>
</reference>
<dbReference type="Proteomes" id="UP000077521">
    <property type="component" value="Unassembled WGS sequence"/>
</dbReference>